<evidence type="ECO:0000313" key="3">
    <source>
        <dbReference type="Proteomes" id="UP000230605"/>
    </source>
</evidence>
<evidence type="ECO:0000313" key="4">
    <source>
        <dbReference type="Proteomes" id="UP001302367"/>
    </source>
</evidence>
<dbReference type="EMBL" id="CP134189">
    <property type="protein sequence ID" value="WPB04574.1"/>
    <property type="molecule type" value="Genomic_DNA"/>
</dbReference>
<gene>
    <name evidence="1" type="ORF">CB0940_08019</name>
    <name evidence="2" type="ORF">RHO25_009220</name>
</gene>
<name>A0A2G5HQE5_CERBT</name>
<dbReference type="EMBL" id="LKMD01000104">
    <property type="protein sequence ID" value="PIA94749.1"/>
    <property type="molecule type" value="Genomic_DNA"/>
</dbReference>
<dbReference type="Proteomes" id="UP001302367">
    <property type="component" value="Chromosome 6"/>
</dbReference>
<dbReference type="Proteomes" id="UP000230605">
    <property type="component" value="Chromosome 6"/>
</dbReference>
<evidence type="ECO:0000313" key="1">
    <source>
        <dbReference type="EMBL" id="PIA94749.1"/>
    </source>
</evidence>
<reference evidence="2 4" key="2">
    <citation type="submission" date="2023-09" db="EMBL/GenBank/DDBJ databases">
        <title>Complete-Gapless Cercospora beticola genome.</title>
        <authorList>
            <person name="Wyatt N.A."/>
            <person name="Spanner R.E."/>
            <person name="Bolton M.D."/>
        </authorList>
    </citation>
    <scope>NUCLEOTIDE SEQUENCE [LARGE SCALE GENOMIC DNA]</scope>
    <source>
        <strain evidence="2">Cb09-40</strain>
    </source>
</reference>
<protein>
    <submittedName>
        <fullName evidence="1">Uncharacterized protein</fullName>
    </submittedName>
</protein>
<proteinExistence type="predicted"/>
<dbReference type="AlphaFoldDB" id="A0A2G5HQE5"/>
<evidence type="ECO:0000313" key="2">
    <source>
        <dbReference type="EMBL" id="WPB04574.1"/>
    </source>
</evidence>
<dbReference type="OrthoDB" id="3827811at2759"/>
<keyword evidence="4" id="KW-1185">Reference proteome</keyword>
<accession>A0A2G5HQE5</accession>
<reference evidence="1 3" key="1">
    <citation type="submission" date="2015-10" db="EMBL/GenBank/DDBJ databases">
        <title>The cercosporin biosynthetic gene cluster was horizontally transferred to several fungal lineages and shown to be expanded in Cercospora beticola based on microsynteny with recipient genomes.</title>
        <authorList>
            <person name="De Jonge R."/>
            <person name="Ebert M.K."/>
            <person name="Suttle J.C."/>
            <person name="Jurick Ii W.M."/>
            <person name="Secor G.A."/>
            <person name="Thomma B.P."/>
            <person name="Van De Peer Y."/>
            <person name="Bolton M.D."/>
        </authorList>
    </citation>
    <scope>NUCLEOTIDE SEQUENCE [LARGE SCALE GENOMIC DNA]</scope>
    <source>
        <strain evidence="1 3">09-40</strain>
    </source>
</reference>
<sequence length="520" mass="61263">MSVVARRPSVCLTCQARQLRLSRRRLTTAPRRAHPETSLAVRPEDDGFLLDSPPHNSRGFYSRKTLRQLKHHGEPIPEDALREVALREAALSFEALFREKDARLRTLRSLSNPWPGVQQGKIRFRGPPRLQRPDDAPISHATFRQTMKLAVGQKAIRSVLRSQLLRCEWPRDVLRVVAVAMLDSQSAMNLMHLYEPIMRALYRCRNNVTDPEVLSTLHAVITRYRFAKLDVEPQLLHMALKFAARSRSKAAMQRYLRMIKETGLGMTSNLYRSVIAKFSIGHRGLGEIRNGRWRRSDLREVLLGFKDCLDLPEEDQYHFGTFLVREDWQFLHGWVAVLARCREADAVWNEWLFWKESKAYQQPRRLLVVGEENIRKQTMPMTNKLRGVYWFIEQMVYAGDIKRAWKIVRETEVPLNRLKHRIRMRMLDEPEHAGMWNDMMREEMLKKYDFDLARIEQGFGVRWVEEEGGEGRHELCMDQEEALDRLASDRWRWEEENGYPWEENPILSQNERKLHDAEES</sequence>
<organism evidence="1 3">
    <name type="scientific">Cercospora beticola</name>
    <name type="common">Sugarbeet leaf spot fungus</name>
    <dbReference type="NCBI Taxonomy" id="122368"/>
    <lineage>
        <taxon>Eukaryota</taxon>
        <taxon>Fungi</taxon>
        <taxon>Dikarya</taxon>
        <taxon>Ascomycota</taxon>
        <taxon>Pezizomycotina</taxon>
        <taxon>Dothideomycetes</taxon>
        <taxon>Dothideomycetidae</taxon>
        <taxon>Mycosphaerellales</taxon>
        <taxon>Mycosphaerellaceae</taxon>
        <taxon>Cercospora</taxon>
    </lineage>
</organism>